<dbReference type="STRING" id="1797.RMCT_1318"/>
<comment type="caution">
    <text evidence="3">The sequence shown here is derived from an EMBL/GenBank/DDBJ whole genome shotgun (WGS) entry which is preliminary data.</text>
</comment>
<sequence>MRRAAAAVGGAAVTAGVICAGLAAAGAASAEPDPAPSPGPVLRTELPEGVERVVLRDEVPHELPGFDIASLPPDSAGVFVKTDGSTEPMPAGHAERLPDGGVRVTR</sequence>
<evidence type="ECO:0000313" key="3">
    <source>
        <dbReference type="EMBL" id="GAT14347.1"/>
    </source>
</evidence>
<feature type="chain" id="PRO_5007090905" evidence="2">
    <location>
        <begin position="31"/>
        <end position="106"/>
    </location>
</feature>
<dbReference type="AlphaFoldDB" id="A0A100XD02"/>
<organism evidence="3 4">
    <name type="scientific">Mycolicibacterium thermoresistibile</name>
    <name type="common">Mycobacterium thermoresistibile</name>
    <dbReference type="NCBI Taxonomy" id="1797"/>
    <lineage>
        <taxon>Bacteria</taxon>
        <taxon>Bacillati</taxon>
        <taxon>Actinomycetota</taxon>
        <taxon>Actinomycetes</taxon>
        <taxon>Mycobacteriales</taxon>
        <taxon>Mycobacteriaceae</taxon>
        <taxon>Mycolicibacterium</taxon>
    </lineage>
</organism>
<feature type="region of interest" description="Disordered" evidence="1">
    <location>
        <begin position="77"/>
        <end position="106"/>
    </location>
</feature>
<accession>A0A100XD02</accession>
<protein>
    <submittedName>
        <fullName evidence="3">Uncharacterized protein</fullName>
    </submittedName>
</protein>
<evidence type="ECO:0000256" key="1">
    <source>
        <dbReference type="SAM" id="MobiDB-lite"/>
    </source>
</evidence>
<proteinExistence type="predicted"/>
<name>A0A100XD02_MYCTH</name>
<evidence type="ECO:0000256" key="2">
    <source>
        <dbReference type="SAM" id="SignalP"/>
    </source>
</evidence>
<feature type="signal peptide" evidence="2">
    <location>
        <begin position="1"/>
        <end position="30"/>
    </location>
</feature>
<gene>
    <name evidence="3" type="ORF">RMCT_1318</name>
</gene>
<reference evidence="3 4" key="1">
    <citation type="journal article" date="2016" name="Genome Announc.">
        <title>Draft Genome Sequences of Five Rapidly Growing Mycobacterium Species, M. thermoresistibile, M. fortuitum subsp. acetamidolyticum, M. canariasense, M. brisbanense, and M. novocastrense.</title>
        <authorList>
            <person name="Katahira K."/>
            <person name="Ogura Y."/>
            <person name="Gotoh Y."/>
            <person name="Hayashi T."/>
        </authorList>
    </citation>
    <scope>NUCLEOTIDE SEQUENCE [LARGE SCALE GENOMIC DNA]</scope>
    <source>
        <strain evidence="3 4">JCM6362</strain>
    </source>
</reference>
<dbReference type="EMBL" id="BCTB01000006">
    <property type="protein sequence ID" value="GAT14347.1"/>
    <property type="molecule type" value="Genomic_DNA"/>
</dbReference>
<reference evidence="4" key="2">
    <citation type="submission" date="2016-02" db="EMBL/GenBank/DDBJ databases">
        <title>Draft genome sequence of five rapidly growing Mycobacterium species.</title>
        <authorList>
            <person name="Katahira K."/>
            <person name="Gotou Y."/>
            <person name="Iida K."/>
            <person name="Ogura Y."/>
            <person name="Hayashi T."/>
        </authorList>
    </citation>
    <scope>NUCLEOTIDE SEQUENCE [LARGE SCALE GENOMIC DNA]</scope>
    <source>
        <strain evidence="4">JCM6362</strain>
    </source>
</reference>
<dbReference type="Proteomes" id="UP000069654">
    <property type="component" value="Unassembled WGS sequence"/>
</dbReference>
<keyword evidence="2" id="KW-0732">Signal</keyword>
<evidence type="ECO:0000313" key="4">
    <source>
        <dbReference type="Proteomes" id="UP000069654"/>
    </source>
</evidence>